<protein>
    <submittedName>
        <fullName evidence="1">Uncharacterized protein</fullName>
    </submittedName>
</protein>
<dbReference type="EMBL" id="OBQJ01000007">
    <property type="protein sequence ID" value="SOC56437.1"/>
    <property type="molecule type" value="Genomic_DNA"/>
</dbReference>
<evidence type="ECO:0000313" key="1">
    <source>
        <dbReference type="EMBL" id="SOC56437.1"/>
    </source>
</evidence>
<name>A0A285VRD0_9GAMM</name>
<evidence type="ECO:0000313" key="2">
    <source>
        <dbReference type="Proteomes" id="UP000219023"/>
    </source>
</evidence>
<accession>A0A285VRD0</accession>
<dbReference type="Proteomes" id="UP000219023">
    <property type="component" value="Unassembled WGS sequence"/>
</dbReference>
<sequence length="62" mass="7222">MPELTIDADDYEMEVLEAVRQQEGLETCAQAYEFLLRKRIREGNARLTGRGRALYPVGREHR</sequence>
<dbReference type="AlphaFoldDB" id="A0A285VRD0"/>
<reference evidence="1 2" key="1">
    <citation type="submission" date="2017-08" db="EMBL/GenBank/DDBJ databases">
        <authorList>
            <person name="de Groot N.N."/>
        </authorList>
    </citation>
    <scope>NUCLEOTIDE SEQUENCE [LARGE SCALE GENOMIC DNA]</scope>
    <source>
        <strain evidence="1 2">USBA 855</strain>
    </source>
</reference>
<organism evidence="1 2">
    <name type="scientific">Chromohalobacter canadensis</name>
    <dbReference type="NCBI Taxonomy" id="141389"/>
    <lineage>
        <taxon>Bacteria</taxon>
        <taxon>Pseudomonadati</taxon>
        <taxon>Pseudomonadota</taxon>
        <taxon>Gammaproteobacteria</taxon>
        <taxon>Oceanospirillales</taxon>
        <taxon>Halomonadaceae</taxon>
        <taxon>Chromohalobacter</taxon>
    </lineage>
</organism>
<dbReference type="OrthoDB" id="6184290at2"/>
<gene>
    <name evidence="1" type="ORF">SAMN05421509_10740</name>
</gene>
<proteinExistence type="predicted"/>
<dbReference type="RefSeq" id="WP_097023380.1">
    <property type="nucleotide sequence ID" value="NZ_OBQJ01000007.1"/>
</dbReference>